<dbReference type="AlphaFoldDB" id="A0A085N4L1"/>
<proteinExistence type="predicted"/>
<evidence type="ECO:0000256" key="1">
    <source>
        <dbReference type="SAM" id="MobiDB-lite"/>
    </source>
</evidence>
<sequence length="117" mass="12930">RSRNHSSPFVLQTRGLNNFTTQNTDKHTERNVSRNAKNTMSLQRNACIYTPPARAPSGSSDGFTTWDHPGLSRSLCSDQRPGGPSWRPSSSSLEVPCCSQLIGRDWLGRPMAGLRLC</sequence>
<feature type="compositionally biased region" description="Polar residues" evidence="1">
    <location>
        <begin position="1"/>
        <end position="23"/>
    </location>
</feature>
<accession>A0A085N4L1</accession>
<gene>
    <name evidence="2" type="ORF">M514_23431</name>
</gene>
<dbReference type="Proteomes" id="UP000030758">
    <property type="component" value="Unassembled WGS sequence"/>
</dbReference>
<feature type="region of interest" description="Disordered" evidence="1">
    <location>
        <begin position="1"/>
        <end position="37"/>
    </location>
</feature>
<evidence type="ECO:0000313" key="2">
    <source>
        <dbReference type="EMBL" id="KFD64407.1"/>
    </source>
</evidence>
<protein>
    <submittedName>
        <fullName evidence="2">Uncharacterized protein</fullName>
    </submittedName>
</protein>
<organism evidence="2">
    <name type="scientific">Trichuris suis</name>
    <name type="common">pig whipworm</name>
    <dbReference type="NCBI Taxonomy" id="68888"/>
    <lineage>
        <taxon>Eukaryota</taxon>
        <taxon>Metazoa</taxon>
        <taxon>Ecdysozoa</taxon>
        <taxon>Nematoda</taxon>
        <taxon>Enoplea</taxon>
        <taxon>Dorylaimia</taxon>
        <taxon>Trichinellida</taxon>
        <taxon>Trichuridae</taxon>
        <taxon>Trichuris</taxon>
    </lineage>
</organism>
<dbReference type="EMBL" id="KL367556">
    <property type="protein sequence ID" value="KFD64407.1"/>
    <property type="molecule type" value="Genomic_DNA"/>
</dbReference>
<feature type="region of interest" description="Disordered" evidence="1">
    <location>
        <begin position="74"/>
        <end position="93"/>
    </location>
</feature>
<name>A0A085N4L1_9BILA</name>
<feature type="compositionally biased region" description="Low complexity" evidence="1">
    <location>
        <begin position="80"/>
        <end position="92"/>
    </location>
</feature>
<reference evidence="2" key="1">
    <citation type="journal article" date="2014" name="Nat. Genet.">
        <title>Genome and transcriptome of the porcine whipworm Trichuris suis.</title>
        <authorList>
            <person name="Jex A.R."/>
            <person name="Nejsum P."/>
            <person name="Schwarz E.M."/>
            <person name="Hu L."/>
            <person name="Young N.D."/>
            <person name="Hall R.S."/>
            <person name="Korhonen P.K."/>
            <person name="Liao S."/>
            <person name="Thamsborg S."/>
            <person name="Xia J."/>
            <person name="Xu P."/>
            <person name="Wang S."/>
            <person name="Scheerlinck J.P."/>
            <person name="Hofmann A."/>
            <person name="Sternberg P.W."/>
            <person name="Wang J."/>
            <person name="Gasser R.B."/>
        </authorList>
    </citation>
    <scope>NUCLEOTIDE SEQUENCE [LARGE SCALE GENOMIC DNA]</scope>
    <source>
        <strain evidence="2">DCEP-RM93F</strain>
    </source>
</reference>
<feature type="non-terminal residue" evidence="2">
    <location>
        <position position="1"/>
    </location>
</feature>